<organism evidence="3 4">
    <name type="scientific">Dorcoceras hygrometricum</name>
    <dbReference type="NCBI Taxonomy" id="472368"/>
    <lineage>
        <taxon>Eukaryota</taxon>
        <taxon>Viridiplantae</taxon>
        <taxon>Streptophyta</taxon>
        <taxon>Embryophyta</taxon>
        <taxon>Tracheophyta</taxon>
        <taxon>Spermatophyta</taxon>
        <taxon>Magnoliopsida</taxon>
        <taxon>eudicotyledons</taxon>
        <taxon>Gunneridae</taxon>
        <taxon>Pentapetalae</taxon>
        <taxon>asterids</taxon>
        <taxon>lamiids</taxon>
        <taxon>Lamiales</taxon>
        <taxon>Gesneriaceae</taxon>
        <taxon>Didymocarpoideae</taxon>
        <taxon>Trichosporeae</taxon>
        <taxon>Loxocarpinae</taxon>
        <taxon>Dorcoceras</taxon>
    </lineage>
</organism>
<sequence length="920" mass="102999">MSFVKADVIYDCFESITFDDQNSPKLSDNGKSGIGFQRPENSKPSWLKNKLDSESSEGETSSQSQSAYDKFNKMSFVKADVIYDCFESITFDDQNSPKLSDNGKSGIGFQRPENSKPSWLKNKLDKDKAKAGGTVDNQLREACCVGNIPVAVFSLSIRISYGILLDQSCVFFAKILFRRSFRSQSESAMASSLISSSHHVNFDSMFWMDDAALVQMFESLIATGLKEFLGCPAVFYEAALTEFFTNGSVREDGMVVSTIRGTTVEISESMFVAAFELPTEVLTDLSDVPKNLLFDARSLFSESKEQLSISCLKKELKIQYRLLHDILAKTIYVKAGEMLLRKFIEARILNFVPGDDESATDLKILDRLSDIHLFVLEELKDQSLEHGIRWDRTCCSKIFEWRIRARGAIIARSNTNTKSSCWIRTMLLVDGTWVIEPCADYWKPIPRAKLSSMVIIPSRLSYVDTLPSMREFFKLLRKIWADVCIEVAQFFASGKLLPMGSINFCRGLSVVEPVASFAPRQPNVFALRVSQFCTVFIEYSFFSSLLSTIDFSSLRAVVIADRGIDISVDSGVQCSSVLLTELLEQDVRIADSPVFESQNVHIDQNSALVAPFVQLLDEHLSSASTSETSAMHFDETDIATTVSSLPTVSTDLSTSLANIQTILSKHIDASQGGILSKLHKIEQGFRDSLRQQEEAFKTLIQGARQESRNIDNVQTLRFNEFGKIVLAQNASVFTGLADVRKEVQEMNAKVDIMSSRLDDVRKDVEATKEDISHQLLEFQSQAQANYIILTDQLGQLVDYVNRGGNAKKGEGESSRGPQPPPAVQIRDSGNACGSGDAVRTSETTQAYIDAANRQILERMMREDRERERERRRTLTRSMSNLDASYSGSFNQTQDTVFCINQTVTTMFRIIRRKYSTTAFG</sequence>
<dbReference type="AlphaFoldDB" id="A0A2Z7AI52"/>
<evidence type="ECO:0000256" key="1">
    <source>
        <dbReference type="SAM" id="Coils"/>
    </source>
</evidence>
<evidence type="ECO:0000256" key="2">
    <source>
        <dbReference type="SAM" id="MobiDB-lite"/>
    </source>
</evidence>
<accession>A0A2Z7AI52</accession>
<evidence type="ECO:0000313" key="4">
    <source>
        <dbReference type="Proteomes" id="UP000250235"/>
    </source>
</evidence>
<keyword evidence="4" id="KW-1185">Reference proteome</keyword>
<feature type="coiled-coil region" evidence="1">
    <location>
        <begin position="736"/>
        <end position="763"/>
    </location>
</feature>
<feature type="region of interest" description="Disordered" evidence="2">
    <location>
        <begin position="804"/>
        <end position="839"/>
    </location>
</feature>
<feature type="region of interest" description="Disordered" evidence="2">
    <location>
        <begin position="24"/>
        <end position="64"/>
    </location>
</feature>
<keyword evidence="1" id="KW-0175">Coiled coil</keyword>
<name>A0A2Z7AI52_9LAMI</name>
<dbReference type="EMBL" id="KV014922">
    <property type="protein sequence ID" value="KZV21216.1"/>
    <property type="molecule type" value="Genomic_DNA"/>
</dbReference>
<proteinExistence type="predicted"/>
<gene>
    <name evidence="3" type="ORF">F511_17950</name>
</gene>
<protein>
    <submittedName>
        <fullName evidence="3">Uncharacterized protein</fullName>
    </submittedName>
</protein>
<dbReference type="Proteomes" id="UP000250235">
    <property type="component" value="Unassembled WGS sequence"/>
</dbReference>
<reference evidence="3 4" key="1">
    <citation type="journal article" date="2015" name="Proc. Natl. Acad. Sci. U.S.A.">
        <title>The resurrection genome of Boea hygrometrica: A blueprint for survival of dehydration.</title>
        <authorList>
            <person name="Xiao L."/>
            <person name="Yang G."/>
            <person name="Zhang L."/>
            <person name="Yang X."/>
            <person name="Zhao S."/>
            <person name="Ji Z."/>
            <person name="Zhou Q."/>
            <person name="Hu M."/>
            <person name="Wang Y."/>
            <person name="Chen M."/>
            <person name="Xu Y."/>
            <person name="Jin H."/>
            <person name="Xiao X."/>
            <person name="Hu G."/>
            <person name="Bao F."/>
            <person name="Hu Y."/>
            <person name="Wan P."/>
            <person name="Li L."/>
            <person name="Deng X."/>
            <person name="Kuang T."/>
            <person name="Xiang C."/>
            <person name="Zhu J.K."/>
            <person name="Oliver M.J."/>
            <person name="He Y."/>
        </authorList>
    </citation>
    <scope>NUCLEOTIDE SEQUENCE [LARGE SCALE GENOMIC DNA]</scope>
    <source>
        <strain evidence="4">cv. XS01</strain>
    </source>
</reference>
<evidence type="ECO:0000313" key="3">
    <source>
        <dbReference type="EMBL" id="KZV21216.1"/>
    </source>
</evidence>